<dbReference type="PROSITE" id="PS51257">
    <property type="entry name" value="PROKAR_LIPOPROTEIN"/>
    <property type="match status" value="1"/>
</dbReference>
<name>A0AAE2VVL9_9RHOB</name>
<organism evidence="2 3">
    <name type="scientific">Sulfitobacter geojensis</name>
    <dbReference type="NCBI Taxonomy" id="1342299"/>
    <lineage>
        <taxon>Bacteria</taxon>
        <taxon>Pseudomonadati</taxon>
        <taxon>Pseudomonadota</taxon>
        <taxon>Alphaproteobacteria</taxon>
        <taxon>Rhodobacterales</taxon>
        <taxon>Roseobacteraceae</taxon>
        <taxon>Sulfitobacter</taxon>
    </lineage>
</organism>
<gene>
    <name evidence="2" type="ORF">JQV55_01605</name>
</gene>
<protein>
    <recommendedName>
        <fullName evidence="4">D-galactarate dehydratase</fullName>
    </recommendedName>
</protein>
<accession>A0AAE2VVL9</accession>
<evidence type="ECO:0000313" key="3">
    <source>
        <dbReference type="Proteomes" id="UP000732193"/>
    </source>
</evidence>
<evidence type="ECO:0000313" key="2">
    <source>
        <dbReference type="EMBL" id="MBM1712254.1"/>
    </source>
</evidence>
<dbReference type="AlphaFoldDB" id="A0AAE2VVL9"/>
<comment type="caution">
    <text evidence="2">The sequence shown here is derived from an EMBL/GenBank/DDBJ whole genome shotgun (WGS) entry which is preliminary data.</text>
</comment>
<keyword evidence="3" id="KW-1185">Reference proteome</keyword>
<evidence type="ECO:0008006" key="4">
    <source>
        <dbReference type="Google" id="ProtNLM"/>
    </source>
</evidence>
<feature type="compositionally biased region" description="Low complexity" evidence="1">
    <location>
        <begin position="61"/>
        <end position="73"/>
    </location>
</feature>
<reference evidence="2 3" key="1">
    <citation type="submission" date="2021-01" db="EMBL/GenBank/DDBJ databases">
        <title>Diatom-associated Roseobacters Show Island Model of Population Structure.</title>
        <authorList>
            <person name="Qu L."/>
            <person name="Feng X."/>
            <person name="Chen Y."/>
            <person name="Li L."/>
            <person name="Wang X."/>
            <person name="Hu Z."/>
            <person name="Wang H."/>
            <person name="Luo H."/>
        </authorList>
    </citation>
    <scope>NUCLEOTIDE SEQUENCE [LARGE SCALE GENOMIC DNA]</scope>
    <source>
        <strain evidence="2 3">TR60-84</strain>
    </source>
</reference>
<evidence type="ECO:0000256" key="1">
    <source>
        <dbReference type="SAM" id="MobiDB-lite"/>
    </source>
</evidence>
<feature type="region of interest" description="Disordered" evidence="1">
    <location>
        <begin position="51"/>
        <end position="85"/>
    </location>
</feature>
<dbReference type="EMBL" id="JAFBRM010000001">
    <property type="protein sequence ID" value="MBM1712254.1"/>
    <property type="molecule type" value="Genomic_DNA"/>
</dbReference>
<dbReference type="RefSeq" id="WP_203241027.1">
    <property type="nucleotide sequence ID" value="NZ_JAFBRH010000001.1"/>
</dbReference>
<sequence>MKKIVVSGVLVALLSGCSTVGGFLRKDPAPAVEADAALPPAAEVETAALAPATAAPPPPTAARTADALDTTTPEQRAAAVAPAQSPSKNLGKTVVSLGSPTEPGLWVKTPLVKTESQGRVTNLANGKSSLVTLLPLDGPATAGSRMSLPALRLIGASLTDLTEVEVALEG</sequence>
<dbReference type="Proteomes" id="UP000732193">
    <property type="component" value="Unassembled WGS sequence"/>
</dbReference>
<proteinExistence type="predicted"/>